<evidence type="ECO:0000313" key="2">
    <source>
        <dbReference type="EMBL" id="PKK59729.1"/>
    </source>
</evidence>
<reference evidence="2 3" key="1">
    <citation type="submission" date="2016-04" db="EMBL/GenBank/DDBJ databases">
        <title>Genome analyses suggest a sexual origin of heterokaryosis in a supposedly ancient asexual fungus.</title>
        <authorList>
            <person name="Ropars J."/>
            <person name="Sedzielewska K."/>
            <person name="Noel J."/>
            <person name="Charron P."/>
            <person name="Farinelli L."/>
            <person name="Marton T."/>
            <person name="Kruger M."/>
            <person name="Pelin A."/>
            <person name="Brachmann A."/>
            <person name="Corradi N."/>
        </authorList>
    </citation>
    <scope>NUCLEOTIDE SEQUENCE [LARGE SCALE GENOMIC DNA]</scope>
    <source>
        <strain evidence="2 3">C2</strain>
    </source>
</reference>
<protein>
    <submittedName>
        <fullName evidence="2">Uncharacterized protein</fullName>
    </submittedName>
</protein>
<dbReference type="VEuPathDB" id="FungiDB:FUN_021353"/>
<evidence type="ECO:0000313" key="3">
    <source>
        <dbReference type="Proteomes" id="UP000233469"/>
    </source>
</evidence>
<dbReference type="AlphaFoldDB" id="A0A2N1MDU6"/>
<proteinExistence type="predicted"/>
<dbReference type="VEuPathDB" id="FungiDB:RhiirFUN_019546"/>
<comment type="caution">
    <text evidence="2">The sequence shown here is derived from an EMBL/GenBank/DDBJ whole genome shotgun (WGS) entry which is preliminary data.</text>
</comment>
<sequence length="293" mass="33195">MAFSLFVAIDNNYKTRIVVQMLTKYKNQADFNCQCILQTSNNLPSKVIFTDSDSVIIAAVQPKNMAHLAKYTNIINLDEVTQHNINGKSFLEILCIALQKRILPTEEYNNTETFIKDHKPVLKELDMKNEVQLTYLLFTLTAVTNKYKISLKNYINKIIQEQVAQFKSTEIANDTPVLIQVQPIETEIFENVKYQLIDVKHNDQNTKHQLEDVIAKSLTKNSKTSSTKLNAKATPYTPKGKGCNVTFTEMASRNLDIGSNHDTSLTSPGNRQKINVTKHLTSDSKAQPAKKKQ</sequence>
<dbReference type="VEuPathDB" id="FungiDB:RhiirA1_397204"/>
<reference evidence="2 3" key="2">
    <citation type="submission" date="2017-10" db="EMBL/GenBank/DDBJ databases">
        <title>Extensive intraspecific genome diversity in a model arbuscular mycorrhizal fungus.</title>
        <authorList>
            <person name="Chen E.C.H."/>
            <person name="Morin E."/>
            <person name="Baudet D."/>
            <person name="Noel J."/>
            <person name="Ndikumana S."/>
            <person name="Charron P."/>
            <person name="St-Onge C."/>
            <person name="Giorgi J."/>
            <person name="Grigoriev I.V."/>
            <person name="Roux C."/>
            <person name="Martin F.M."/>
            <person name="Corradi N."/>
        </authorList>
    </citation>
    <scope>NUCLEOTIDE SEQUENCE [LARGE SCALE GENOMIC DNA]</scope>
    <source>
        <strain evidence="2 3">C2</strain>
    </source>
</reference>
<evidence type="ECO:0000256" key="1">
    <source>
        <dbReference type="SAM" id="MobiDB-lite"/>
    </source>
</evidence>
<dbReference type="VEuPathDB" id="FungiDB:RhiirA1_405324"/>
<organism evidence="2 3">
    <name type="scientific">Rhizophagus irregularis</name>
    <dbReference type="NCBI Taxonomy" id="588596"/>
    <lineage>
        <taxon>Eukaryota</taxon>
        <taxon>Fungi</taxon>
        <taxon>Fungi incertae sedis</taxon>
        <taxon>Mucoromycota</taxon>
        <taxon>Glomeromycotina</taxon>
        <taxon>Glomeromycetes</taxon>
        <taxon>Glomerales</taxon>
        <taxon>Glomeraceae</taxon>
        <taxon>Rhizophagus</taxon>
    </lineage>
</organism>
<gene>
    <name evidence="2" type="ORF">RhiirC2_794410</name>
</gene>
<accession>A0A2N1MDU6</accession>
<name>A0A2N1MDU6_9GLOM</name>
<dbReference type="Proteomes" id="UP000233469">
    <property type="component" value="Unassembled WGS sequence"/>
</dbReference>
<feature type="region of interest" description="Disordered" evidence="1">
    <location>
        <begin position="258"/>
        <end position="293"/>
    </location>
</feature>
<dbReference type="EMBL" id="LLXL01002907">
    <property type="protein sequence ID" value="PKK59729.1"/>
    <property type="molecule type" value="Genomic_DNA"/>
</dbReference>
<feature type="compositionally biased region" description="Polar residues" evidence="1">
    <location>
        <begin position="260"/>
        <end position="285"/>
    </location>
</feature>